<dbReference type="AlphaFoldDB" id="A0A9R1V1Z4"/>
<feature type="compositionally biased region" description="Polar residues" evidence="3">
    <location>
        <begin position="23"/>
        <end position="34"/>
    </location>
</feature>
<sequence>MAEEEQTSEVPGKETMVVEQSADVKSTESTSDLENSTKPETAKEKPKTDLEQMREKFSKLLLGEDMSGGGKGVSSALALTNAITNLAASVFGEQHKLGPMKEDSKKRWRKEVDWLLSITDHIVEFVPVQHTARDGSNMEVLIMCVHFPNIQFRHADYGDETKKRSSHEHSCTKKARQDAHCNDTKLLKSPYLFISPIEVVYMFQDCLDNFKDQKEFWYVSKDANESEKGVQRNDKWWLPTVKVPPGGLSEESRKWMQKQKDCANQVLKASMAINAEVLGEMEIPENYIETLPKTLASMFQWLASWVVHRVCTHGTLPFYSLLGFSRLNKNDLTKNARDSLGDVTYKSLTVEFFDPGQFLASVDLSSEHKILDLKNKMEASVVIWKRKMHQKESRSSWGASAKMERRELFEERAETILILIKQRFPGLPQSSLDICKIESNRDVGLAVLESYSRVLESLANTVMNRIEDVLYADDLAQNSSENNTKSSPSDQTQGNKTPNGTPTTISDIMGWGSDQGETEITEEFLDNKLMGETTNDMFTRKPTSILTNHIWKS</sequence>
<feature type="compositionally biased region" description="Polar residues" evidence="3">
    <location>
        <begin position="478"/>
        <end position="506"/>
    </location>
</feature>
<keyword evidence="1 2" id="KW-0344">Guanine-nucleotide releasing factor</keyword>
<feature type="compositionally biased region" description="Basic and acidic residues" evidence="3">
    <location>
        <begin position="35"/>
        <end position="50"/>
    </location>
</feature>
<accession>A0A9R1V1Z4</accession>
<dbReference type="PROSITE" id="PS51334">
    <property type="entry name" value="PRONE"/>
    <property type="match status" value="1"/>
</dbReference>
<comment type="caution">
    <text evidence="5">The sequence shown here is derived from an EMBL/GenBank/DDBJ whole genome shotgun (WGS) entry which is preliminary data.</text>
</comment>
<evidence type="ECO:0000313" key="5">
    <source>
        <dbReference type="EMBL" id="KAJ0197788.1"/>
    </source>
</evidence>
<dbReference type="GO" id="GO:0005886">
    <property type="term" value="C:plasma membrane"/>
    <property type="evidence" value="ECO:0000318"/>
    <property type="project" value="GO_Central"/>
</dbReference>
<proteinExistence type="predicted"/>
<feature type="domain" description="PRONE" evidence="4">
    <location>
        <begin position="40"/>
        <end position="483"/>
    </location>
</feature>
<organism evidence="5 6">
    <name type="scientific">Lactuca sativa</name>
    <name type="common">Garden lettuce</name>
    <dbReference type="NCBI Taxonomy" id="4236"/>
    <lineage>
        <taxon>Eukaryota</taxon>
        <taxon>Viridiplantae</taxon>
        <taxon>Streptophyta</taxon>
        <taxon>Embryophyta</taxon>
        <taxon>Tracheophyta</taxon>
        <taxon>Spermatophyta</taxon>
        <taxon>Magnoliopsida</taxon>
        <taxon>eudicotyledons</taxon>
        <taxon>Gunneridae</taxon>
        <taxon>Pentapetalae</taxon>
        <taxon>asterids</taxon>
        <taxon>campanulids</taxon>
        <taxon>Asterales</taxon>
        <taxon>Asteraceae</taxon>
        <taxon>Cichorioideae</taxon>
        <taxon>Cichorieae</taxon>
        <taxon>Lactucinae</taxon>
        <taxon>Lactuca</taxon>
    </lineage>
</organism>
<evidence type="ECO:0000256" key="3">
    <source>
        <dbReference type="SAM" id="MobiDB-lite"/>
    </source>
</evidence>
<dbReference type="PANTHER" id="PTHR33101:SF57">
    <property type="entry name" value="PRONE DOMAIN, ROP GUANINE NUCLEOTIDE EXCHANGE FACTOR"/>
    <property type="match status" value="1"/>
</dbReference>
<reference evidence="5 6" key="1">
    <citation type="journal article" date="2017" name="Nat. Commun.">
        <title>Genome assembly with in vitro proximity ligation data and whole-genome triplication in lettuce.</title>
        <authorList>
            <person name="Reyes-Chin-Wo S."/>
            <person name="Wang Z."/>
            <person name="Yang X."/>
            <person name="Kozik A."/>
            <person name="Arikit S."/>
            <person name="Song C."/>
            <person name="Xia L."/>
            <person name="Froenicke L."/>
            <person name="Lavelle D.O."/>
            <person name="Truco M.J."/>
            <person name="Xia R."/>
            <person name="Zhu S."/>
            <person name="Xu C."/>
            <person name="Xu H."/>
            <person name="Xu X."/>
            <person name="Cox K."/>
            <person name="Korf I."/>
            <person name="Meyers B.C."/>
            <person name="Michelmore R.W."/>
        </authorList>
    </citation>
    <scope>NUCLEOTIDE SEQUENCE [LARGE SCALE GENOMIC DNA]</scope>
    <source>
        <strain evidence="6">cv. Salinas</strain>
        <tissue evidence="5">Seedlings</tissue>
    </source>
</reference>
<dbReference type="GO" id="GO:0005085">
    <property type="term" value="F:guanyl-nucleotide exchange factor activity"/>
    <property type="evidence" value="ECO:0000318"/>
    <property type="project" value="GO_Central"/>
</dbReference>
<dbReference type="Gene3D" id="1.20.58.2010">
    <property type="entry name" value="PRONE domain, subdomain 1"/>
    <property type="match status" value="1"/>
</dbReference>
<gene>
    <name evidence="5" type="ORF">LSAT_V11C700359240</name>
</gene>
<evidence type="ECO:0000256" key="1">
    <source>
        <dbReference type="ARBA" id="ARBA00022658"/>
    </source>
</evidence>
<protein>
    <recommendedName>
        <fullName evidence="4">PRONE domain-containing protein</fullName>
    </recommendedName>
</protein>
<feature type="region of interest" description="Disordered" evidence="3">
    <location>
        <begin position="478"/>
        <end position="513"/>
    </location>
</feature>
<keyword evidence="6" id="KW-1185">Reference proteome</keyword>
<dbReference type="EMBL" id="NBSK02000007">
    <property type="protein sequence ID" value="KAJ0197788.1"/>
    <property type="molecule type" value="Genomic_DNA"/>
</dbReference>
<dbReference type="PANTHER" id="PTHR33101">
    <property type="entry name" value="ROP GUANINE NUCLEOTIDE EXCHANGE FACTOR 1"/>
    <property type="match status" value="1"/>
</dbReference>
<dbReference type="InterPro" id="IPR005512">
    <property type="entry name" value="PRONE_dom"/>
</dbReference>
<dbReference type="InterPro" id="IPR038937">
    <property type="entry name" value="RopGEF"/>
</dbReference>
<evidence type="ECO:0000313" key="6">
    <source>
        <dbReference type="Proteomes" id="UP000235145"/>
    </source>
</evidence>
<name>A0A9R1V1Z4_LACSA</name>
<dbReference type="Proteomes" id="UP000235145">
    <property type="component" value="Unassembled WGS sequence"/>
</dbReference>
<dbReference type="FunFam" id="1.20.58.2010:FF:000001">
    <property type="entry name" value="Rop guanine nucleotide exchange factor 14"/>
    <property type="match status" value="1"/>
</dbReference>
<dbReference type="Gene3D" id="1.20.58.1310">
    <property type="entry name" value="PRONE domain, subdomain 2"/>
    <property type="match status" value="1"/>
</dbReference>
<dbReference type="Pfam" id="PF03759">
    <property type="entry name" value="PRONE"/>
    <property type="match status" value="3"/>
</dbReference>
<feature type="region of interest" description="Disordered" evidence="3">
    <location>
        <begin position="1"/>
        <end position="50"/>
    </location>
</feature>
<evidence type="ECO:0000259" key="4">
    <source>
        <dbReference type="PROSITE" id="PS51334"/>
    </source>
</evidence>
<evidence type="ECO:0000256" key="2">
    <source>
        <dbReference type="PROSITE-ProRule" id="PRU00663"/>
    </source>
</evidence>